<evidence type="ECO:0000256" key="1">
    <source>
        <dbReference type="SAM" id="MobiDB-lite"/>
    </source>
</evidence>
<dbReference type="InterPro" id="IPR011665">
    <property type="entry name" value="BRF1_TBP-bd_dom"/>
</dbReference>
<feature type="region of interest" description="Disordered" evidence="1">
    <location>
        <begin position="36"/>
        <end position="72"/>
    </location>
</feature>
<sequence>MQSVQDIIAKARVSEEILQLSTAGLTDDLSDLVHLVEEEEGNKSSNEEEESISATAGESAVKETEELDLEGIDDEEIEQMLLSEEEVKIKSQLWFAENGDFLKEMEARKERLAAVEAKKEGNKGKRTVHRPKKDRTHQSPAATAGEAIERMLVEKKLSSKINYDVLRDLERERELEMSSDMSSTATRILRETDQFRGHERATSLLSIDTSSSRTGSTRLPSLANRKRNLLTSSLPGSKFQRMSATIKSPQETAPEKVEG</sequence>
<evidence type="ECO:0000313" key="3">
    <source>
        <dbReference type="EnsemblMetazoa" id="Aqu2.1.38346_001"/>
    </source>
</evidence>
<dbReference type="Pfam" id="PF07741">
    <property type="entry name" value="BRF1"/>
    <property type="match status" value="1"/>
</dbReference>
<protein>
    <recommendedName>
        <fullName evidence="2">Brf1 TBP-binding domain-containing protein</fullName>
    </recommendedName>
</protein>
<evidence type="ECO:0000259" key="2">
    <source>
        <dbReference type="Pfam" id="PF07741"/>
    </source>
</evidence>
<feature type="region of interest" description="Disordered" evidence="1">
    <location>
        <begin position="115"/>
        <end position="146"/>
    </location>
</feature>
<dbReference type="EnsemblMetazoa" id="Aqu2.1.38346_001">
    <property type="protein sequence ID" value="Aqu2.1.38346_001"/>
    <property type="gene ID" value="Aqu2.1.38346"/>
</dbReference>
<dbReference type="AlphaFoldDB" id="A0A1X7VE76"/>
<feature type="compositionally biased region" description="Basic and acidic residues" evidence="1">
    <location>
        <begin position="188"/>
        <end position="201"/>
    </location>
</feature>
<organism evidence="3">
    <name type="scientific">Amphimedon queenslandica</name>
    <name type="common">Sponge</name>
    <dbReference type="NCBI Taxonomy" id="400682"/>
    <lineage>
        <taxon>Eukaryota</taxon>
        <taxon>Metazoa</taxon>
        <taxon>Porifera</taxon>
        <taxon>Demospongiae</taxon>
        <taxon>Heteroscleromorpha</taxon>
        <taxon>Haplosclerida</taxon>
        <taxon>Niphatidae</taxon>
        <taxon>Amphimedon</taxon>
    </lineage>
</organism>
<feature type="region of interest" description="Disordered" evidence="1">
    <location>
        <begin position="174"/>
        <end position="259"/>
    </location>
</feature>
<feature type="compositionally biased region" description="Basic residues" evidence="1">
    <location>
        <begin position="124"/>
        <end position="135"/>
    </location>
</feature>
<proteinExistence type="predicted"/>
<accession>A0A1X7VE76</accession>
<feature type="compositionally biased region" description="Polar residues" evidence="1">
    <location>
        <begin position="203"/>
        <end position="219"/>
    </location>
</feature>
<dbReference type="Gene3D" id="1.20.5.650">
    <property type="entry name" value="Single helix bin"/>
    <property type="match status" value="1"/>
</dbReference>
<dbReference type="InParanoid" id="A0A1X7VE76"/>
<name>A0A1X7VE76_AMPQE</name>
<dbReference type="OrthoDB" id="511529at2759"/>
<dbReference type="STRING" id="400682.A0A1X7VE76"/>
<feature type="domain" description="Brf1 TBP-binding" evidence="2">
    <location>
        <begin position="71"/>
        <end position="169"/>
    </location>
</feature>
<reference evidence="3" key="1">
    <citation type="submission" date="2017-05" db="UniProtKB">
        <authorList>
            <consortium name="EnsemblMetazoa"/>
        </authorList>
    </citation>
    <scope>IDENTIFICATION</scope>
</reference>
<feature type="compositionally biased region" description="Polar residues" evidence="1">
    <location>
        <begin position="229"/>
        <end position="251"/>
    </location>
</feature>